<dbReference type="InterPro" id="IPR011009">
    <property type="entry name" value="Kinase-like_dom_sf"/>
</dbReference>
<evidence type="ECO:0000256" key="8">
    <source>
        <dbReference type="SAM" id="MobiDB-lite"/>
    </source>
</evidence>
<comment type="similarity">
    <text evidence="2">Belongs to the cysteine dioxygenase family.</text>
</comment>
<evidence type="ECO:0000256" key="2">
    <source>
        <dbReference type="ARBA" id="ARBA00006622"/>
    </source>
</evidence>
<keyword evidence="11" id="KW-1185">Reference proteome</keyword>
<evidence type="ECO:0000256" key="4">
    <source>
        <dbReference type="ARBA" id="ARBA00022723"/>
    </source>
</evidence>
<dbReference type="PANTHER" id="PTHR22966:SF52">
    <property type="entry name" value="CYSTEINE DIOXYGENASE"/>
    <property type="match status" value="1"/>
</dbReference>
<comment type="cofactor">
    <cofactor evidence="1">
        <name>Fe(2+)</name>
        <dbReference type="ChEBI" id="CHEBI:29033"/>
    </cofactor>
</comment>
<dbReference type="InterPro" id="IPR000719">
    <property type="entry name" value="Prot_kinase_dom"/>
</dbReference>
<dbReference type="InterPro" id="IPR014710">
    <property type="entry name" value="RmlC-like_jellyroll"/>
</dbReference>
<evidence type="ECO:0000256" key="1">
    <source>
        <dbReference type="ARBA" id="ARBA00001954"/>
    </source>
</evidence>
<evidence type="ECO:0000259" key="9">
    <source>
        <dbReference type="PROSITE" id="PS50011"/>
    </source>
</evidence>
<sequence length="646" mass="71948">MPASTGNRSGRHRRWPDNPKTSLSTLLITLNAKSNPKSPKTTPNAIDLARKVGSLMTWFSVSLDDTLGLVWFTLGFPPTGLFPVMTGSFPYLSSLTFVVSRPSRDGSVPRISVGTFDRCVLDCTAPLICVACDMGTSFHMDSTMEKSRIQMLYDACHYVFSQKELPTFQQIQWLKTILNLFEAVDVGIDEFSLDGSPSSSQTMISNGLISGLGISEITYIHIHECDKVSMGIFCLPAGSVFPLHDHPGMTVLSKLLYGSVYVRAYDWVRAENFSPRANGVAATAIDGIFNAPCEPTVLFPRSGGNIHSFTALTPCAILDVLSPPYSDDFGRPSTYYSDFPIPSLPGYAWLEERELKLQYELVVKGAPYLGPPLDRFKTMERYEVVKDIGSGNFEVAKLVRDKWTKELFAVKFIERGKKVLLTPTHLAIVMEYAAGGELFERICNASRFGEDEESVTVIQCKCHRDLKLENTLLDGSTAPRVKICDFGYSKSSVFHSQPKSTVGTPTYIAPEVLSKKEYDGKIADVWSCGVILYVMLVGSYPFEDPADPKNFRKTIGIIGDGREYCVHYSILDYIRVSIDCKHLLSRIFVANPEKNKYTRDQKPPLVLNELGNGAKGRVELRELRCERPFTELGRSRVYNTGGHENH</sequence>
<dbReference type="PANTHER" id="PTHR22966">
    <property type="entry name" value="2-AMINOETHANETHIOL DIOXYGENASE"/>
    <property type="match status" value="1"/>
</dbReference>
<dbReference type="GO" id="GO:0046872">
    <property type="term" value="F:metal ion binding"/>
    <property type="evidence" value="ECO:0007669"/>
    <property type="project" value="UniProtKB-KW"/>
</dbReference>
<dbReference type="Gene3D" id="1.10.510.10">
    <property type="entry name" value="Transferase(Phosphotransferase) domain 1"/>
    <property type="match status" value="1"/>
</dbReference>
<evidence type="ECO:0000313" key="11">
    <source>
        <dbReference type="Proteomes" id="UP000436088"/>
    </source>
</evidence>
<feature type="domain" description="Protein kinase" evidence="9">
    <location>
        <begin position="246"/>
        <end position="606"/>
    </location>
</feature>
<name>A0A6A2WVQ6_HIBSY</name>
<keyword evidence="5" id="KW-0560">Oxidoreductase</keyword>
<organism evidence="10 11">
    <name type="scientific">Hibiscus syriacus</name>
    <name type="common">Rose of Sharon</name>
    <dbReference type="NCBI Taxonomy" id="106335"/>
    <lineage>
        <taxon>Eukaryota</taxon>
        <taxon>Viridiplantae</taxon>
        <taxon>Streptophyta</taxon>
        <taxon>Embryophyta</taxon>
        <taxon>Tracheophyta</taxon>
        <taxon>Spermatophyta</taxon>
        <taxon>Magnoliopsida</taxon>
        <taxon>eudicotyledons</taxon>
        <taxon>Gunneridae</taxon>
        <taxon>Pentapetalae</taxon>
        <taxon>rosids</taxon>
        <taxon>malvids</taxon>
        <taxon>Malvales</taxon>
        <taxon>Malvaceae</taxon>
        <taxon>Malvoideae</taxon>
        <taxon>Hibiscus</taxon>
    </lineage>
</organism>
<dbReference type="AlphaFoldDB" id="A0A6A2WVQ6"/>
<dbReference type="CDD" id="cd20289">
    <property type="entry name" value="cupin_ADO"/>
    <property type="match status" value="1"/>
</dbReference>
<keyword evidence="10" id="KW-0418">Kinase</keyword>
<comment type="catalytic activity">
    <reaction evidence="7">
        <text>L-cysteine + O2 = 3-sulfino-L-alanine + H(+)</text>
        <dbReference type="Rhea" id="RHEA:20441"/>
        <dbReference type="ChEBI" id="CHEBI:15378"/>
        <dbReference type="ChEBI" id="CHEBI:15379"/>
        <dbReference type="ChEBI" id="CHEBI:35235"/>
        <dbReference type="ChEBI" id="CHEBI:61085"/>
        <dbReference type="EC" id="1.13.11.20"/>
    </reaction>
    <physiologicalReaction direction="left-to-right" evidence="7">
        <dbReference type="Rhea" id="RHEA:20442"/>
    </physiologicalReaction>
</comment>
<evidence type="ECO:0000256" key="7">
    <source>
        <dbReference type="ARBA" id="ARBA00024284"/>
    </source>
</evidence>
<dbReference type="Proteomes" id="UP000436088">
    <property type="component" value="Unassembled WGS sequence"/>
</dbReference>
<evidence type="ECO:0000256" key="5">
    <source>
        <dbReference type="ARBA" id="ARBA00023002"/>
    </source>
</evidence>
<dbReference type="GO" id="GO:0017172">
    <property type="term" value="F:cysteine dioxygenase activity"/>
    <property type="evidence" value="ECO:0007669"/>
    <property type="project" value="UniProtKB-EC"/>
</dbReference>
<dbReference type="GO" id="GO:0070483">
    <property type="term" value="P:detection of hypoxia"/>
    <property type="evidence" value="ECO:0007669"/>
    <property type="project" value="UniProtKB-ARBA"/>
</dbReference>
<protein>
    <recommendedName>
        <fullName evidence="3">cysteine dioxygenase</fullName>
        <ecNumber evidence="3">1.13.11.20</ecNumber>
    </recommendedName>
</protein>
<dbReference type="GO" id="GO:0004672">
    <property type="term" value="F:protein kinase activity"/>
    <property type="evidence" value="ECO:0007669"/>
    <property type="project" value="InterPro"/>
</dbReference>
<evidence type="ECO:0000256" key="6">
    <source>
        <dbReference type="ARBA" id="ARBA00023004"/>
    </source>
</evidence>
<dbReference type="EMBL" id="VEPZ02001738">
    <property type="protein sequence ID" value="KAE8659270.1"/>
    <property type="molecule type" value="Genomic_DNA"/>
</dbReference>
<keyword evidence="10" id="KW-0808">Transferase</keyword>
<dbReference type="InterPro" id="IPR012864">
    <property type="entry name" value="PCO/ADO"/>
</dbReference>
<proteinExistence type="inferred from homology"/>
<feature type="region of interest" description="Disordered" evidence="8">
    <location>
        <begin position="1"/>
        <end position="21"/>
    </location>
</feature>
<gene>
    <name evidence="10" type="ORF">F3Y22_tig00116964pilonHSYRG00500</name>
</gene>
<keyword evidence="6" id="KW-0408">Iron</keyword>
<dbReference type="SMART" id="SM00220">
    <property type="entry name" value="S_TKc"/>
    <property type="match status" value="1"/>
</dbReference>
<reference evidence="10" key="1">
    <citation type="submission" date="2019-09" db="EMBL/GenBank/DDBJ databases">
        <title>Draft genome information of white flower Hibiscus syriacus.</title>
        <authorList>
            <person name="Kim Y.-M."/>
        </authorList>
    </citation>
    <scope>NUCLEOTIDE SEQUENCE [LARGE SCALE GENOMIC DNA]</scope>
    <source>
        <strain evidence="10">YM2019G1</strain>
    </source>
</reference>
<comment type="caution">
    <text evidence="10">The sequence shown here is derived from an EMBL/GenBank/DDBJ whole genome shotgun (WGS) entry which is preliminary data.</text>
</comment>
<dbReference type="Gene3D" id="2.60.120.10">
    <property type="entry name" value="Jelly Rolls"/>
    <property type="match status" value="1"/>
</dbReference>
<dbReference type="EC" id="1.13.11.20" evidence="3"/>
<dbReference type="SUPFAM" id="SSF56112">
    <property type="entry name" value="Protein kinase-like (PK-like)"/>
    <property type="match status" value="1"/>
</dbReference>
<accession>A0A6A2WVQ6</accession>
<evidence type="ECO:0000313" key="10">
    <source>
        <dbReference type="EMBL" id="KAE8659270.1"/>
    </source>
</evidence>
<keyword evidence="4" id="KW-0479">Metal-binding</keyword>
<dbReference type="Pfam" id="PF00069">
    <property type="entry name" value="Pkinase"/>
    <property type="match status" value="1"/>
</dbReference>
<evidence type="ECO:0000256" key="3">
    <source>
        <dbReference type="ARBA" id="ARBA00013133"/>
    </source>
</evidence>
<dbReference type="SUPFAM" id="SSF51182">
    <property type="entry name" value="RmlC-like cupins"/>
    <property type="match status" value="1"/>
</dbReference>
<dbReference type="Gene3D" id="3.30.200.20">
    <property type="entry name" value="Phosphorylase Kinase, domain 1"/>
    <property type="match status" value="1"/>
</dbReference>
<dbReference type="GO" id="GO:0005524">
    <property type="term" value="F:ATP binding"/>
    <property type="evidence" value="ECO:0007669"/>
    <property type="project" value="InterPro"/>
</dbReference>
<dbReference type="InterPro" id="IPR011051">
    <property type="entry name" value="RmlC_Cupin_sf"/>
</dbReference>
<dbReference type="Pfam" id="PF07847">
    <property type="entry name" value="PCO_ADO"/>
    <property type="match status" value="1"/>
</dbReference>
<dbReference type="PROSITE" id="PS50011">
    <property type="entry name" value="PROTEIN_KINASE_DOM"/>
    <property type="match status" value="1"/>
</dbReference>